<feature type="region of interest" description="Disordered" evidence="1">
    <location>
        <begin position="133"/>
        <end position="155"/>
    </location>
</feature>
<evidence type="ECO:0000256" key="1">
    <source>
        <dbReference type="SAM" id="MobiDB-lite"/>
    </source>
</evidence>
<evidence type="ECO:0000313" key="3">
    <source>
        <dbReference type="Proteomes" id="UP000799750"/>
    </source>
</evidence>
<name>A0A6A6RCF8_9PEZI</name>
<evidence type="ECO:0000313" key="2">
    <source>
        <dbReference type="EMBL" id="KAF2502231.1"/>
    </source>
</evidence>
<dbReference type="EMBL" id="MU004181">
    <property type="protein sequence ID" value="KAF2502231.1"/>
    <property type="molecule type" value="Genomic_DNA"/>
</dbReference>
<gene>
    <name evidence="2" type="ORF">BU16DRAFT_554303</name>
</gene>
<keyword evidence="3" id="KW-1185">Reference proteome</keyword>
<dbReference type="Proteomes" id="UP000799750">
    <property type="component" value="Unassembled WGS sequence"/>
</dbReference>
<sequence length="155" mass="16571">MAIEIVRGLCRAFGPSAGNALLDWTRTRQTSHRIALLARRLGSPVAAAASNHPGKFFRDQCHGSPEGVAEMRRRGNETVIGSSERKPHANWTHVVPPQIPQPMAPPLTQRDLGTLSSHLNLCLSLRDHDARAGPGCGQVPKPDPLAATVGGGGRR</sequence>
<reference evidence="2" key="1">
    <citation type="journal article" date="2020" name="Stud. Mycol.">
        <title>101 Dothideomycetes genomes: a test case for predicting lifestyles and emergence of pathogens.</title>
        <authorList>
            <person name="Haridas S."/>
            <person name="Albert R."/>
            <person name="Binder M."/>
            <person name="Bloem J."/>
            <person name="Labutti K."/>
            <person name="Salamov A."/>
            <person name="Andreopoulos B."/>
            <person name="Baker S."/>
            <person name="Barry K."/>
            <person name="Bills G."/>
            <person name="Bluhm B."/>
            <person name="Cannon C."/>
            <person name="Castanera R."/>
            <person name="Culley D."/>
            <person name="Daum C."/>
            <person name="Ezra D."/>
            <person name="Gonzalez J."/>
            <person name="Henrissat B."/>
            <person name="Kuo A."/>
            <person name="Liang C."/>
            <person name="Lipzen A."/>
            <person name="Lutzoni F."/>
            <person name="Magnuson J."/>
            <person name="Mondo S."/>
            <person name="Nolan M."/>
            <person name="Ohm R."/>
            <person name="Pangilinan J."/>
            <person name="Park H.-J."/>
            <person name="Ramirez L."/>
            <person name="Alfaro M."/>
            <person name="Sun H."/>
            <person name="Tritt A."/>
            <person name="Yoshinaga Y."/>
            <person name="Zwiers L.-H."/>
            <person name="Turgeon B."/>
            <person name="Goodwin S."/>
            <person name="Spatafora J."/>
            <person name="Crous P."/>
            <person name="Grigoriev I."/>
        </authorList>
    </citation>
    <scope>NUCLEOTIDE SEQUENCE</scope>
    <source>
        <strain evidence="2">CBS 269.34</strain>
    </source>
</reference>
<protein>
    <submittedName>
        <fullName evidence="2">Uncharacterized protein</fullName>
    </submittedName>
</protein>
<proteinExistence type="predicted"/>
<organism evidence="2 3">
    <name type="scientific">Lophium mytilinum</name>
    <dbReference type="NCBI Taxonomy" id="390894"/>
    <lineage>
        <taxon>Eukaryota</taxon>
        <taxon>Fungi</taxon>
        <taxon>Dikarya</taxon>
        <taxon>Ascomycota</taxon>
        <taxon>Pezizomycotina</taxon>
        <taxon>Dothideomycetes</taxon>
        <taxon>Pleosporomycetidae</taxon>
        <taxon>Mytilinidiales</taxon>
        <taxon>Mytilinidiaceae</taxon>
        <taxon>Lophium</taxon>
    </lineage>
</organism>
<accession>A0A6A6RCF8</accession>
<dbReference type="AlphaFoldDB" id="A0A6A6RCF8"/>